<gene>
    <name evidence="1" type="ORF">HAPAU_05120</name>
</gene>
<proteinExistence type="predicted"/>
<keyword evidence="2" id="KW-1185">Reference proteome</keyword>
<organism evidence="1 2">
    <name type="scientific">Halalkalicoccus paucihalophilus</name>
    <dbReference type="NCBI Taxonomy" id="1008153"/>
    <lineage>
        <taxon>Archaea</taxon>
        <taxon>Methanobacteriati</taxon>
        <taxon>Methanobacteriota</taxon>
        <taxon>Stenosarchaea group</taxon>
        <taxon>Halobacteria</taxon>
        <taxon>Halobacteriales</taxon>
        <taxon>Halococcaceae</taxon>
        <taxon>Halalkalicoccus</taxon>
    </lineage>
</organism>
<protein>
    <submittedName>
        <fullName evidence="1">Uncharacterized protein</fullName>
    </submittedName>
</protein>
<sequence>MIVLTTERSATEVLRAYTEPTDENRAGIGIIDTRSAGQYVEDVYRERPIHYTAADSDIERTAMSVTKLTEALPTTPAQRLHLIVDSYSALHESLSREDRAQLLNTFHSQIDGYGI</sequence>
<name>A0A151AJJ3_9EURY</name>
<accession>A0A151AJJ3</accession>
<evidence type="ECO:0000313" key="2">
    <source>
        <dbReference type="Proteomes" id="UP000075321"/>
    </source>
</evidence>
<dbReference type="EMBL" id="LTAZ01000001">
    <property type="protein sequence ID" value="KYH27838.1"/>
    <property type="molecule type" value="Genomic_DNA"/>
</dbReference>
<dbReference type="PATRIC" id="fig|1008153.3.peg.512"/>
<comment type="caution">
    <text evidence="1">The sequence shown here is derived from an EMBL/GenBank/DDBJ whole genome shotgun (WGS) entry which is preliminary data.</text>
</comment>
<reference evidence="1 2" key="1">
    <citation type="submission" date="2016-02" db="EMBL/GenBank/DDBJ databases">
        <title>Genome sequence of Halalkalicoccus paucihalophilus DSM 24557.</title>
        <authorList>
            <person name="Poehlein A."/>
            <person name="Daniel R."/>
        </authorList>
    </citation>
    <scope>NUCLEOTIDE SEQUENCE [LARGE SCALE GENOMIC DNA]</scope>
    <source>
        <strain evidence="1 2">DSM 24557</strain>
    </source>
</reference>
<dbReference type="Proteomes" id="UP000075321">
    <property type="component" value="Unassembled WGS sequence"/>
</dbReference>
<evidence type="ECO:0000313" key="1">
    <source>
        <dbReference type="EMBL" id="KYH27838.1"/>
    </source>
</evidence>
<dbReference type="AlphaFoldDB" id="A0A151AJJ3"/>